<dbReference type="OrthoDB" id="281821at2"/>
<gene>
    <name evidence="2" type="ORF">PX52LOC_06010</name>
</gene>
<reference evidence="3" key="1">
    <citation type="submission" date="2019-08" db="EMBL/GenBank/DDBJ databases">
        <title>Limnoglobus roseus gen. nov., sp. nov., a novel freshwater planctomycete with a giant genome from the family Gemmataceae.</title>
        <authorList>
            <person name="Kulichevskaya I.S."/>
            <person name="Naumoff D.G."/>
            <person name="Miroshnikov K."/>
            <person name="Ivanova A."/>
            <person name="Philippov D.A."/>
            <person name="Hakobyan A."/>
            <person name="Rijpstra I.C."/>
            <person name="Sinninghe Damste J.S."/>
            <person name="Liesack W."/>
            <person name="Dedysh S.N."/>
        </authorList>
    </citation>
    <scope>NUCLEOTIDE SEQUENCE [LARGE SCALE GENOMIC DNA]</scope>
    <source>
        <strain evidence="3">PX52</strain>
    </source>
</reference>
<keyword evidence="3" id="KW-1185">Reference proteome</keyword>
<keyword evidence="1" id="KW-0472">Membrane</keyword>
<keyword evidence="1" id="KW-0812">Transmembrane</keyword>
<dbReference type="EMBL" id="CP042425">
    <property type="protein sequence ID" value="QEL18960.1"/>
    <property type="molecule type" value="Genomic_DNA"/>
</dbReference>
<evidence type="ECO:0000256" key="1">
    <source>
        <dbReference type="SAM" id="Phobius"/>
    </source>
</evidence>
<name>A0A5C1AJB6_9BACT</name>
<keyword evidence="1" id="KW-1133">Transmembrane helix</keyword>
<proteinExistence type="predicted"/>
<dbReference type="RefSeq" id="WP_149113406.1">
    <property type="nucleotide sequence ID" value="NZ_CP042425.1"/>
</dbReference>
<accession>A0A5C1AJB6</accession>
<organism evidence="2 3">
    <name type="scientific">Limnoglobus roseus</name>
    <dbReference type="NCBI Taxonomy" id="2598579"/>
    <lineage>
        <taxon>Bacteria</taxon>
        <taxon>Pseudomonadati</taxon>
        <taxon>Planctomycetota</taxon>
        <taxon>Planctomycetia</taxon>
        <taxon>Gemmatales</taxon>
        <taxon>Gemmataceae</taxon>
        <taxon>Limnoglobus</taxon>
    </lineage>
</organism>
<feature type="transmembrane region" description="Helical" evidence="1">
    <location>
        <begin position="134"/>
        <end position="156"/>
    </location>
</feature>
<dbReference type="KEGG" id="lrs:PX52LOC_06010"/>
<protein>
    <submittedName>
        <fullName evidence="2">Uncharacterized protein</fullName>
    </submittedName>
</protein>
<evidence type="ECO:0000313" key="2">
    <source>
        <dbReference type="EMBL" id="QEL18960.1"/>
    </source>
</evidence>
<sequence length="276" mass="31304">MKELRRLARQFRESGESMAEPLDVDEMRQTLARVSVYRQVCERVRNSSGHTIFTGLMFLGIAYLQYTARGGFDPFVIGPLVIGGGELLVGLWKRLRPSPECVLLDGLLQAAFVGSVVIREFLRMQGKGNFNPDPISVVIVLWFSYDAFNTFSYYFALRKLFVERPSAEHLAYVDDLTDEIATGDPHTDPAVIEIPTKPRLKAKLLGDVAFFYDYRSKELFLCARDEMLITRQVRGSDDQQGVLTILHQQFPPFPLDSASWNNYANWKTAGGQPPRE</sequence>
<feature type="transmembrane region" description="Helical" evidence="1">
    <location>
        <begin position="48"/>
        <end position="66"/>
    </location>
</feature>
<dbReference type="Proteomes" id="UP000324974">
    <property type="component" value="Chromosome"/>
</dbReference>
<dbReference type="AlphaFoldDB" id="A0A5C1AJB6"/>
<evidence type="ECO:0000313" key="3">
    <source>
        <dbReference type="Proteomes" id="UP000324974"/>
    </source>
</evidence>